<feature type="domain" description="Cadherin" evidence="13">
    <location>
        <begin position="1455"/>
        <end position="1576"/>
    </location>
</feature>
<keyword evidence="15" id="KW-1185">Reference proteome</keyword>
<dbReference type="FunFam" id="2.60.40.60:FF:000015">
    <property type="entry name" value="FAT atypical cadherin 1"/>
    <property type="match status" value="2"/>
</dbReference>
<keyword evidence="2" id="KW-0245">EGF-like domain</keyword>
<dbReference type="OrthoDB" id="9990384at2759"/>
<evidence type="ECO:0000256" key="12">
    <source>
        <dbReference type="SAM" id="Phobius"/>
    </source>
</evidence>
<dbReference type="SMART" id="SM00112">
    <property type="entry name" value="CA"/>
    <property type="match status" value="13"/>
</dbReference>
<feature type="domain" description="Cadherin" evidence="13">
    <location>
        <begin position="228"/>
        <end position="339"/>
    </location>
</feature>
<keyword evidence="6 10" id="KW-0106">Calcium</keyword>
<evidence type="ECO:0000313" key="14">
    <source>
        <dbReference type="EMBL" id="OXA61016.1"/>
    </source>
</evidence>
<feature type="transmembrane region" description="Helical" evidence="12">
    <location>
        <begin position="1808"/>
        <end position="1834"/>
    </location>
</feature>
<dbReference type="GO" id="GO:0007043">
    <property type="term" value="P:cell-cell junction assembly"/>
    <property type="evidence" value="ECO:0007669"/>
    <property type="project" value="TreeGrafter"/>
</dbReference>
<feature type="domain" description="Cadherin" evidence="13">
    <location>
        <begin position="1577"/>
        <end position="1703"/>
    </location>
</feature>
<feature type="domain" description="Cadherin" evidence="13">
    <location>
        <begin position="895"/>
        <end position="1016"/>
    </location>
</feature>
<dbReference type="InterPro" id="IPR002126">
    <property type="entry name" value="Cadherin-like_dom"/>
</dbReference>
<dbReference type="PANTHER" id="PTHR24027:SF422">
    <property type="entry name" value="CADHERIN DOMAIN-CONTAINING PROTEIN"/>
    <property type="match status" value="1"/>
</dbReference>
<name>A0A226EWL5_FOLCA</name>
<accession>A0A226EWL5</accession>
<dbReference type="SUPFAM" id="SSF49313">
    <property type="entry name" value="Cadherin-like"/>
    <property type="match status" value="14"/>
</dbReference>
<keyword evidence="8 12" id="KW-0472">Membrane</keyword>
<evidence type="ECO:0000256" key="8">
    <source>
        <dbReference type="ARBA" id="ARBA00023136"/>
    </source>
</evidence>
<dbReference type="InterPro" id="IPR020894">
    <property type="entry name" value="Cadherin_CS"/>
</dbReference>
<feature type="domain" description="Cadherin" evidence="13">
    <location>
        <begin position="456"/>
        <end position="569"/>
    </location>
</feature>
<dbReference type="CDD" id="cd11304">
    <property type="entry name" value="Cadherin_repeat"/>
    <property type="match status" value="12"/>
</dbReference>
<keyword evidence="5" id="KW-0677">Repeat</keyword>
<organism evidence="14 15">
    <name type="scientific">Folsomia candida</name>
    <name type="common">Springtail</name>
    <dbReference type="NCBI Taxonomy" id="158441"/>
    <lineage>
        <taxon>Eukaryota</taxon>
        <taxon>Metazoa</taxon>
        <taxon>Ecdysozoa</taxon>
        <taxon>Arthropoda</taxon>
        <taxon>Hexapoda</taxon>
        <taxon>Collembola</taxon>
        <taxon>Entomobryomorpha</taxon>
        <taxon>Isotomoidea</taxon>
        <taxon>Isotomidae</taxon>
        <taxon>Proisotominae</taxon>
        <taxon>Folsomia</taxon>
    </lineage>
</organism>
<dbReference type="FunFam" id="2.60.40.60:FF:000058">
    <property type="entry name" value="FAT atypical cadherin 3"/>
    <property type="match status" value="1"/>
</dbReference>
<feature type="domain" description="Cadherin" evidence="13">
    <location>
        <begin position="1116"/>
        <end position="1221"/>
    </location>
</feature>
<evidence type="ECO:0000256" key="7">
    <source>
        <dbReference type="ARBA" id="ARBA00022989"/>
    </source>
</evidence>
<dbReference type="Gene3D" id="2.60.40.60">
    <property type="entry name" value="Cadherins"/>
    <property type="match status" value="14"/>
</dbReference>
<evidence type="ECO:0000256" key="2">
    <source>
        <dbReference type="ARBA" id="ARBA00022536"/>
    </source>
</evidence>
<feature type="domain" description="Cadherin" evidence="13">
    <location>
        <begin position="339"/>
        <end position="455"/>
    </location>
</feature>
<dbReference type="GO" id="GO:0016342">
    <property type="term" value="C:catenin complex"/>
    <property type="evidence" value="ECO:0007669"/>
    <property type="project" value="TreeGrafter"/>
</dbReference>
<dbReference type="PROSITE" id="PS50268">
    <property type="entry name" value="CADHERIN_2"/>
    <property type="match status" value="14"/>
</dbReference>
<feature type="domain" description="Cadherin" evidence="13">
    <location>
        <begin position="791"/>
        <end position="894"/>
    </location>
</feature>
<dbReference type="Pfam" id="PF00028">
    <property type="entry name" value="Cadherin"/>
    <property type="match status" value="7"/>
</dbReference>
<dbReference type="GO" id="GO:0045296">
    <property type="term" value="F:cadherin binding"/>
    <property type="evidence" value="ECO:0007669"/>
    <property type="project" value="TreeGrafter"/>
</dbReference>
<comment type="caution">
    <text evidence="14">The sequence shown here is derived from an EMBL/GenBank/DDBJ whole genome shotgun (WGS) entry which is preliminary data.</text>
</comment>
<sequence length="2241" mass="247874">MGLQKSEKKSLLPKMQPKMSIGYLHILISTIIILITVRKCEANLPPYFTEDMNNHVIPENTPLGTIVYTLKGVDPEGSPVKFGLMGTDRLKVDEKTGVVTVVKVIDREIPNDETFADMITRHIRGGDQFVAVSVKITEHLAYRRHHFVQGLDLLKFEGGFRKFRGKVGIFIKSSNFYGAAKPTTDRLKLVVTIEDVVKEGVENNNVVRIPSSVTISDSNDNAPTFLNQSIYENVEVMEDTRVGSKILGVDVVDPDLTGMALSLTCTASPQSPEACTIFPVVVQETTAGLLKGEVRLGQALDFNKRSLYQFKLTASDGEHKSSVEILLRIRDVQNTPPIFTGAMAGRVMEDADVGTLVMLIQARDGDLGKPRDVRLSLLTNPGEVFQLDPKSGRLTTTRPLDRETLGSLLTLEVKAMELPHPGELTLSTQADIDILTTTKNVTVLIDDVNDSEPKFNKKEYFTEIGENTGVGTPLPDLGMVISDADTGTFSDFTLRIEGPLADLFDIQPKFASGSVQPVIRVKKAFDHENPNERKFILLVVAQNTDEPELFSTATVTIVTLDENDNRPKFDRDVYQISIPESTKPGTKIGEITAEDPDSNEFGNEGLIYQIIGTGSKRFTVNNRTGEIYVAPCSPKEDSLPCLDYETQKTYDLLYMASDTFKRDGFIKSVVPLQIILTDSNDSPVTFPEPKYGRTLPENSAQFEPPFYIVASDLDALSVITYQILAPKNSSIHTYFRMDENSGELAIRRGLLPPANYSFKVEASDGLHSAVVPVLVQVTDINNHAPSFSQTTLDGRVLTIPENTTVGSLIVAVKALDPDLRENGVVRYSIDKGAYGYFEIDPVKGDITLVKELDDDAVSNFDLLVTAYDQGSPSMRTSISVQISVGDVYHKLPKMTPGVQRIQVSESAEIGEEVTVIGTNAKDLNLGDRLQFDFVDPIEARNSDNQAITGAGLEMVREWFRIDNDGKVRVANALQRDLVTAMNLTVMITSEWAKPGSKNLGSLMITVFEVNDKPPTVEDMEIEILEELPPGQAILTLEAEDPEGGQISHYFIEKGSEYFSVDNKTGEVKVAGRLDYEHQPSYNVTVVVVDSGVPQLSSTATIMVSLVNDNDNDPKFDKTEYEASLEEHPTPGKVVAQVTATDLDVDSTINYEIVPSEYSPAFEINRLGEVSISSEGRALIDRETMEHHSHISLSIKASDGERVAYTTLRIRVLDINDNRPTFPQKSYHITVHAPLRAKQDILRVAASHGADLPETDRMHYSILEEGNENGIFEIDAETGVLRAAQAYEKAGEMSLSIQVDDVGGDKELMGDHTDKTTVLVQILPGNFKKPEFLFPNKINSTLVADESNVEEIEKFANSAFTKVLGQILAFDPDEGDAGKMQFFFKEGDNLVTETERFRIETETGKVHQIRPLDREEMNKYDLVVVAKDSGIPVSTQAQHVLTIKISDIDDHKPYFRRREYDFTIKENSPESTFIGQVSAEDEDEGKNAQIFYFLVTTAATKHLKEDIRVDIKTGMIHSNAVLDRERIDSYQLYVRAVSSPIFNKSMELMDYQEFLDDFSLAAINITVLDENDNSPRFVEKQYYAAINSEAEPGREIMTLKSIDIDSPLTSPVSYSLLGANLILDDFRSGGSVIPSPFRVDAISGRLTLSQSAMRQYSGGNNRFQVKIGVRESVAPYHSDTTQVQVWVVESAQETILTVESPPKSLIKEGLIDVLTNITGNYVLITKISPHVGEDLVVNKEWSDVFVTAIDKTTFQPVPVSQFLQALDLGHDHLRTADMPIVLHSAVPAVSSVDGDGNEYYFNGGDAFDAAFAGLIALIALLCMGLAAIIACCCCINRMYEKDTDSEKQTIYGPMSKYPLHVSHPSIPGTPNMTMTGRHHNASNVGGGDMIEDMATDNPLWIDQLVANNHDNLVQCPPEFRDDINNNNFNFNEPNAKLVYHPNFILTRYHHAFNGGGRRAKSFSYRGSSINYNNSFRSFKSDYRKNGFTISRPRPRARPIRNSSRIPAPPPPTSSSYQHYFDDNKVGNIVGRREMSSGSGSAVTMRSYLSPAPSLTLQPYREQSIISAGRHSALPERSKSFASISRSGFSGRIRGRRSRLGGGDDDDLLLNIDSFPSWNSRVGGSGLGRSESWLGGGSSANFSTFSPKNIVFHRHRPPTGQYFIPTTSSQSVLGYRHSTASSLRPRRGLSKFSNWDIASSVGGGGGGLGKIRVKSKSQSFLGTLKRNWSRRSNKRRSDWEIDF</sequence>
<feature type="domain" description="Cadherin" evidence="13">
    <location>
        <begin position="570"/>
        <end position="691"/>
    </location>
</feature>
<feature type="domain" description="Cadherin" evidence="13">
    <location>
        <begin position="687"/>
        <end position="787"/>
    </location>
</feature>
<evidence type="ECO:0000256" key="10">
    <source>
        <dbReference type="PROSITE-ProRule" id="PRU00043"/>
    </source>
</evidence>
<dbReference type="OMA" id="EYNDQAP"/>
<evidence type="ECO:0000256" key="6">
    <source>
        <dbReference type="ARBA" id="ARBA00022837"/>
    </source>
</evidence>
<dbReference type="InterPro" id="IPR039808">
    <property type="entry name" value="Cadherin"/>
</dbReference>
<feature type="domain" description="Cadherin" evidence="13">
    <location>
        <begin position="49"/>
        <end position="225"/>
    </location>
</feature>
<keyword evidence="9" id="KW-1015">Disulfide bond</keyword>
<dbReference type="STRING" id="158441.A0A226EWL5"/>
<comment type="subcellular location">
    <subcellularLocation>
        <location evidence="1">Membrane</location>
        <topology evidence="1">Single-pass membrane protein</topology>
    </subcellularLocation>
</comment>
<dbReference type="GO" id="GO:0016339">
    <property type="term" value="P:calcium-dependent cell-cell adhesion via plasma membrane cell adhesion molecules"/>
    <property type="evidence" value="ECO:0007669"/>
    <property type="project" value="TreeGrafter"/>
</dbReference>
<dbReference type="GO" id="GO:0044331">
    <property type="term" value="P:cell-cell adhesion mediated by cadherin"/>
    <property type="evidence" value="ECO:0007669"/>
    <property type="project" value="TreeGrafter"/>
</dbReference>
<feature type="region of interest" description="Disordered" evidence="11">
    <location>
        <begin position="1985"/>
        <end position="2019"/>
    </location>
</feature>
<dbReference type="InterPro" id="IPR015919">
    <property type="entry name" value="Cadherin-like_sf"/>
</dbReference>
<feature type="transmembrane region" description="Helical" evidence="12">
    <location>
        <begin position="21"/>
        <end position="37"/>
    </location>
</feature>
<dbReference type="Proteomes" id="UP000198287">
    <property type="component" value="Unassembled WGS sequence"/>
</dbReference>
<keyword evidence="7 12" id="KW-1133">Transmembrane helix</keyword>
<dbReference type="PRINTS" id="PR00205">
    <property type="entry name" value="CADHERIN"/>
</dbReference>
<dbReference type="GO" id="GO:0016477">
    <property type="term" value="P:cell migration"/>
    <property type="evidence" value="ECO:0007669"/>
    <property type="project" value="TreeGrafter"/>
</dbReference>
<proteinExistence type="predicted"/>
<dbReference type="GO" id="GO:0034332">
    <property type="term" value="P:adherens junction organization"/>
    <property type="evidence" value="ECO:0007669"/>
    <property type="project" value="TreeGrafter"/>
</dbReference>
<evidence type="ECO:0000256" key="5">
    <source>
        <dbReference type="ARBA" id="ARBA00022737"/>
    </source>
</evidence>
<dbReference type="GO" id="GO:0005509">
    <property type="term" value="F:calcium ion binding"/>
    <property type="evidence" value="ECO:0007669"/>
    <property type="project" value="UniProtKB-UniRule"/>
</dbReference>
<evidence type="ECO:0000313" key="15">
    <source>
        <dbReference type="Proteomes" id="UP000198287"/>
    </source>
</evidence>
<dbReference type="PANTHER" id="PTHR24027">
    <property type="entry name" value="CADHERIN-23"/>
    <property type="match status" value="1"/>
</dbReference>
<dbReference type="GO" id="GO:0007156">
    <property type="term" value="P:homophilic cell adhesion via plasma membrane adhesion molecules"/>
    <property type="evidence" value="ECO:0007669"/>
    <property type="project" value="InterPro"/>
</dbReference>
<dbReference type="FunFam" id="2.60.40.60:FF:000266">
    <property type="entry name" value="Cadherin 23"/>
    <property type="match status" value="1"/>
</dbReference>
<protein>
    <submittedName>
        <fullName evidence="14">Cadherin-87A</fullName>
    </submittedName>
</protein>
<evidence type="ECO:0000256" key="9">
    <source>
        <dbReference type="ARBA" id="ARBA00023157"/>
    </source>
</evidence>
<evidence type="ECO:0000256" key="1">
    <source>
        <dbReference type="ARBA" id="ARBA00004167"/>
    </source>
</evidence>
<gene>
    <name evidence="14" type="ORF">Fcan01_04058</name>
</gene>
<dbReference type="GO" id="GO:0000902">
    <property type="term" value="P:cell morphogenesis"/>
    <property type="evidence" value="ECO:0007669"/>
    <property type="project" value="TreeGrafter"/>
</dbReference>
<dbReference type="PROSITE" id="PS00232">
    <property type="entry name" value="CADHERIN_1"/>
    <property type="match status" value="3"/>
</dbReference>
<dbReference type="GO" id="GO:0005912">
    <property type="term" value="C:adherens junction"/>
    <property type="evidence" value="ECO:0007669"/>
    <property type="project" value="TreeGrafter"/>
</dbReference>
<evidence type="ECO:0000256" key="11">
    <source>
        <dbReference type="SAM" id="MobiDB-lite"/>
    </source>
</evidence>
<keyword evidence="4" id="KW-0732">Signal</keyword>
<feature type="domain" description="Cadherin" evidence="13">
    <location>
        <begin position="1015"/>
        <end position="1115"/>
    </location>
</feature>
<dbReference type="GO" id="GO:0008013">
    <property type="term" value="F:beta-catenin binding"/>
    <property type="evidence" value="ECO:0007669"/>
    <property type="project" value="TreeGrafter"/>
</dbReference>
<reference evidence="14 15" key="1">
    <citation type="submission" date="2015-12" db="EMBL/GenBank/DDBJ databases">
        <title>The genome of Folsomia candida.</title>
        <authorList>
            <person name="Faddeeva A."/>
            <person name="Derks M.F."/>
            <person name="Anvar Y."/>
            <person name="Smit S."/>
            <person name="Van Straalen N."/>
            <person name="Roelofs D."/>
        </authorList>
    </citation>
    <scope>NUCLEOTIDE SEQUENCE [LARGE SCALE GENOMIC DNA]</scope>
    <source>
        <strain evidence="14 15">VU population</strain>
        <tissue evidence="14">Whole body</tissue>
    </source>
</reference>
<evidence type="ECO:0000256" key="4">
    <source>
        <dbReference type="ARBA" id="ARBA00022729"/>
    </source>
</evidence>
<dbReference type="EMBL" id="LNIX01000002">
    <property type="protein sequence ID" value="OXA61016.1"/>
    <property type="molecule type" value="Genomic_DNA"/>
</dbReference>
<feature type="domain" description="Cadherin" evidence="13">
    <location>
        <begin position="1222"/>
        <end position="1331"/>
    </location>
</feature>
<keyword evidence="3 12" id="KW-0812">Transmembrane</keyword>
<feature type="domain" description="Cadherin" evidence="13">
    <location>
        <begin position="1360"/>
        <end position="1454"/>
    </location>
</feature>
<evidence type="ECO:0000259" key="13">
    <source>
        <dbReference type="PROSITE" id="PS50268"/>
    </source>
</evidence>
<evidence type="ECO:0000256" key="3">
    <source>
        <dbReference type="ARBA" id="ARBA00022692"/>
    </source>
</evidence>